<name>A0A0C2SZS5_AMAMK</name>
<evidence type="ECO:0000313" key="1">
    <source>
        <dbReference type="EMBL" id="KIL69020.1"/>
    </source>
</evidence>
<evidence type="ECO:0000313" key="2">
    <source>
        <dbReference type="Proteomes" id="UP000054549"/>
    </source>
</evidence>
<dbReference type="InParanoid" id="A0A0C2SZS5"/>
<dbReference type="AlphaFoldDB" id="A0A0C2SZS5"/>
<proteinExistence type="predicted"/>
<gene>
    <name evidence="1" type="ORF">M378DRAFT_157257</name>
</gene>
<dbReference type="EMBL" id="KN818226">
    <property type="protein sequence ID" value="KIL69020.1"/>
    <property type="molecule type" value="Genomic_DNA"/>
</dbReference>
<sequence length="84" mass="9661">MLFFNKKGIKTIQSLRKTNTHCQAVISACFSPSVHSAFRKAWGGYMRFFYHAVKNGGTLTNTEPDFYNAHFFFCDGLEDPWLSE</sequence>
<dbReference type="HOGENOM" id="CLU_2526979_0_0_1"/>
<dbReference type="OrthoDB" id="3197870at2759"/>
<protein>
    <submittedName>
        <fullName evidence="1">Uncharacterized protein</fullName>
    </submittedName>
</protein>
<keyword evidence="2" id="KW-1185">Reference proteome</keyword>
<dbReference type="Proteomes" id="UP000054549">
    <property type="component" value="Unassembled WGS sequence"/>
</dbReference>
<organism evidence="1 2">
    <name type="scientific">Amanita muscaria (strain Koide BX008)</name>
    <dbReference type="NCBI Taxonomy" id="946122"/>
    <lineage>
        <taxon>Eukaryota</taxon>
        <taxon>Fungi</taxon>
        <taxon>Dikarya</taxon>
        <taxon>Basidiomycota</taxon>
        <taxon>Agaricomycotina</taxon>
        <taxon>Agaricomycetes</taxon>
        <taxon>Agaricomycetidae</taxon>
        <taxon>Agaricales</taxon>
        <taxon>Pluteineae</taxon>
        <taxon>Amanitaceae</taxon>
        <taxon>Amanita</taxon>
    </lineage>
</organism>
<reference evidence="1 2" key="1">
    <citation type="submission" date="2014-04" db="EMBL/GenBank/DDBJ databases">
        <title>Evolutionary Origins and Diversification of the Mycorrhizal Mutualists.</title>
        <authorList>
            <consortium name="DOE Joint Genome Institute"/>
            <consortium name="Mycorrhizal Genomics Consortium"/>
            <person name="Kohler A."/>
            <person name="Kuo A."/>
            <person name="Nagy L.G."/>
            <person name="Floudas D."/>
            <person name="Copeland A."/>
            <person name="Barry K.W."/>
            <person name="Cichocki N."/>
            <person name="Veneault-Fourrey C."/>
            <person name="LaButti K."/>
            <person name="Lindquist E.A."/>
            <person name="Lipzen A."/>
            <person name="Lundell T."/>
            <person name="Morin E."/>
            <person name="Murat C."/>
            <person name="Riley R."/>
            <person name="Ohm R."/>
            <person name="Sun H."/>
            <person name="Tunlid A."/>
            <person name="Henrissat B."/>
            <person name="Grigoriev I.V."/>
            <person name="Hibbett D.S."/>
            <person name="Martin F."/>
        </authorList>
    </citation>
    <scope>NUCLEOTIDE SEQUENCE [LARGE SCALE GENOMIC DNA]</scope>
    <source>
        <strain evidence="1 2">Koide BX008</strain>
    </source>
</reference>
<dbReference type="PROSITE" id="PS51257">
    <property type="entry name" value="PROKAR_LIPOPROTEIN"/>
    <property type="match status" value="1"/>
</dbReference>
<accession>A0A0C2SZS5</accession>